<evidence type="ECO:0000256" key="3">
    <source>
        <dbReference type="ARBA" id="ARBA00022679"/>
    </source>
</evidence>
<accession>A0A7U4DN35</accession>
<dbReference type="AlphaFoldDB" id="A0A7U4DN35"/>
<dbReference type="EMBL" id="CP002364">
    <property type="protein sequence ID" value="ADW16527.1"/>
    <property type="molecule type" value="Genomic_DNA"/>
</dbReference>
<dbReference type="GO" id="GO:0016020">
    <property type="term" value="C:membrane"/>
    <property type="evidence" value="ECO:0007669"/>
    <property type="project" value="GOC"/>
</dbReference>
<evidence type="ECO:0000259" key="4">
    <source>
        <dbReference type="Pfam" id="PF00535"/>
    </source>
</evidence>
<keyword evidence="2" id="KW-0328">Glycosyltransferase</keyword>
<evidence type="ECO:0000256" key="2">
    <source>
        <dbReference type="ARBA" id="ARBA00022676"/>
    </source>
</evidence>
<dbReference type="InterPro" id="IPR039528">
    <property type="entry name" value="DPM1-like"/>
</dbReference>
<dbReference type="Gene3D" id="3.90.550.10">
    <property type="entry name" value="Spore Coat Polysaccharide Biosynthesis Protein SpsA, Chain A"/>
    <property type="match status" value="1"/>
</dbReference>
<dbReference type="InterPro" id="IPR001173">
    <property type="entry name" value="Glyco_trans_2-like"/>
</dbReference>
<dbReference type="CDD" id="cd04179">
    <property type="entry name" value="DPM_DPG-synthase_like"/>
    <property type="match status" value="1"/>
</dbReference>
<gene>
    <name evidence="5" type="ordered locus">Despr_0345</name>
</gene>
<evidence type="ECO:0000313" key="6">
    <source>
        <dbReference type="Proteomes" id="UP000006365"/>
    </source>
</evidence>
<dbReference type="Pfam" id="PF00535">
    <property type="entry name" value="Glycos_transf_2"/>
    <property type="match status" value="1"/>
</dbReference>
<dbReference type="SUPFAM" id="SSF53448">
    <property type="entry name" value="Nucleotide-diphospho-sugar transferases"/>
    <property type="match status" value="1"/>
</dbReference>
<evidence type="ECO:0000256" key="1">
    <source>
        <dbReference type="ARBA" id="ARBA00006739"/>
    </source>
</evidence>
<reference evidence="5 6" key="1">
    <citation type="journal article" date="2011" name="Stand. Genomic Sci.">
        <title>Complete genome sequence of Desulfobulbus propionicus type strain (1pr3).</title>
        <authorList>
            <person name="Pagani I."/>
            <person name="Lapidus A."/>
            <person name="Nolan M."/>
            <person name="Lucas S."/>
            <person name="Hammon N."/>
            <person name="Deshpande S."/>
            <person name="Cheng J.F."/>
            <person name="Chertkov O."/>
            <person name="Davenport K."/>
            <person name="Tapia R."/>
            <person name="Han C."/>
            <person name="Goodwin L."/>
            <person name="Pitluck S."/>
            <person name="Liolios K."/>
            <person name="Mavromatis K."/>
            <person name="Ivanova N."/>
            <person name="Mikhailova N."/>
            <person name="Pati A."/>
            <person name="Chen A."/>
            <person name="Palaniappan K."/>
            <person name="Land M."/>
            <person name="Hauser L."/>
            <person name="Chang Y.J."/>
            <person name="Jeffries C.D."/>
            <person name="Detter J.C."/>
            <person name="Brambilla E."/>
            <person name="Kannan K.P."/>
            <person name="Djao O.D."/>
            <person name="Rohde M."/>
            <person name="Pukall R."/>
            <person name="Spring S."/>
            <person name="Goker M."/>
            <person name="Sikorski J."/>
            <person name="Woyke T."/>
            <person name="Bristow J."/>
            <person name="Eisen J.A."/>
            <person name="Markowitz V."/>
            <person name="Hugenholtz P."/>
            <person name="Kyrpides N.C."/>
            <person name="Klenk H.P."/>
        </authorList>
    </citation>
    <scope>NUCLEOTIDE SEQUENCE [LARGE SCALE GENOMIC DNA]</scope>
    <source>
        <strain evidence="6">ATCC 33891 / DSM 2032 / 1pr3</strain>
    </source>
</reference>
<protein>
    <submittedName>
        <fullName evidence="5">Glycosyl transferase family 2</fullName>
    </submittedName>
</protein>
<feature type="domain" description="Glycosyltransferase 2-like" evidence="4">
    <location>
        <begin position="12"/>
        <end position="169"/>
    </location>
</feature>
<evidence type="ECO:0000313" key="5">
    <source>
        <dbReference type="EMBL" id="ADW16527.1"/>
    </source>
</evidence>
<keyword evidence="6" id="KW-1185">Reference proteome</keyword>
<comment type="similarity">
    <text evidence="1">Belongs to the glycosyltransferase 2 family.</text>
</comment>
<proteinExistence type="inferred from homology"/>
<dbReference type="RefSeq" id="WP_015723074.1">
    <property type="nucleotide sequence ID" value="NC_014972.1"/>
</dbReference>
<sequence length="249" mass="28618">MKSIGTNKSAYFVPVFNQVRELPQVLDEIRVANVPCDTFIFVNDGSTDGSEQVLADYGYSWLTNEKRMGLGYCYMKALDWALEHGYSFFGTMAANGKMLPSEMPRLLGPVMRGEVDYATGSRFLQGGASPNLPAFRRTMIPFVNHYVHFLTGARLTDATCGYRAFSLDIIRKANFDWHKPWMYAYGFESYLYAKVLLSETIRWHEVPITMRYPQKGVPYSKIVPFKGWYDMLKPWLIARLDGYSLDERI</sequence>
<dbReference type="GO" id="GO:0004582">
    <property type="term" value="F:dolichyl-phosphate beta-D-mannosyltransferase activity"/>
    <property type="evidence" value="ECO:0007669"/>
    <property type="project" value="InterPro"/>
</dbReference>
<dbReference type="KEGG" id="dpr:Despr_0345"/>
<dbReference type="Proteomes" id="UP000006365">
    <property type="component" value="Chromosome"/>
</dbReference>
<organism evidence="5 6">
    <name type="scientific">Desulfobulbus propionicus (strain ATCC 33891 / DSM 2032 / VKM B-1956 / 1pr3)</name>
    <dbReference type="NCBI Taxonomy" id="577650"/>
    <lineage>
        <taxon>Bacteria</taxon>
        <taxon>Pseudomonadati</taxon>
        <taxon>Thermodesulfobacteriota</taxon>
        <taxon>Desulfobulbia</taxon>
        <taxon>Desulfobulbales</taxon>
        <taxon>Desulfobulbaceae</taxon>
        <taxon>Desulfobulbus</taxon>
    </lineage>
</organism>
<keyword evidence="3 5" id="KW-0808">Transferase</keyword>
<name>A0A7U4DN35_DESPD</name>
<dbReference type="InterPro" id="IPR029044">
    <property type="entry name" value="Nucleotide-diphossugar_trans"/>
</dbReference>
<dbReference type="GO" id="GO:0009247">
    <property type="term" value="P:glycolipid biosynthetic process"/>
    <property type="evidence" value="ECO:0007669"/>
    <property type="project" value="TreeGrafter"/>
</dbReference>
<dbReference type="PANTHER" id="PTHR43398">
    <property type="entry name" value="DOLICHOL-PHOSPHATE MANNOSYLTRANSFERASE SUBUNIT 1"/>
    <property type="match status" value="1"/>
</dbReference>
<dbReference type="PANTHER" id="PTHR43398:SF1">
    <property type="entry name" value="DOLICHOL-PHOSPHATE MANNOSYLTRANSFERASE SUBUNIT 1"/>
    <property type="match status" value="1"/>
</dbReference>